<feature type="transmembrane region" description="Helical" evidence="9">
    <location>
        <begin position="922"/>
        <end position="947"/>
    </location>
</feature>
<organism evidence="10 11">
    <name type="scientific">Campylobacter pinnipediorum subsp. pinnipediorum</name>
    <dbReference type="NCBI Taxonomy" id="1660067"/>
    <lineage>
        <taxon>Bacteria</taxon>
        <taxon>Pseudomonadati</taxon>
        <taxon>Campylobacterota</taxon>
        <taxon>Epsilonproteobacteria</taxon>
        <taxon>Campylobacterales</taxon>
        <taxon>Campylobacteraceae</taxon>
        <taxon>Campylobacter</taxon>
    </lineage>
</organism>
<comment type="subcellular location">
    <subcellularLocation>
        <location evidence="1">Cell inner membrane</location>
        <topology evidence="1">Multi-pass membrane protein</topology>
    </subcellularLocation>
</comment>
<evidence type="ECO:0000256" key="6">
    <source>
        <dbReference type="ARBA" id="ARBA00022692"/>
    </source>
</evidence>
<evidence type="ECO:0000313" key="10">
    <source>
        <dbReference type="EMBL" id="OPA82129.1"/>
    </source>
</evidence>
<dbReference type="FunFam" id="1.20.1640.10:FF:000001">
    <property type="entry name" value="Efflux pump membrane transporter"/>
    <property type="match status" value="1"/>
</dbReference>
<feature type="transmembrane region" description="Helical" evidence="9">
    <location>
        <begin position="968"/>
        <end position="987"/>
    </location>
</feature>
<gene>
    <name evidence="10" type="ORF">BFG04_07330</name>
</gene>
<dbReference type="FunFam" id="3.30.70.1430:FF:000001">
    <property type="entry name" value="Efflux pump membrane transporter"/>
    <property type="match status" value="1"/>
</dbReference>
<evidence type="ECO:0000256" key="5">
    <source>
        <dbReference type="ARBA" id="ARBA00022519"/>
    </source>
</evidence>
<dbReference type="AlphaFoldDB" id="A0AAX0LD93"/>
<keyword evidence="3" id="KW-0813">Transport</keyword>
<dbReference type="GO" id="GO:0009636">
    <property type="term" value="P:response to toxic substance"/>
    <property type="evidence" value="ECO:0007669"/>
    <property type="project" value="UniProtKB-ARBA"/>
</dbReference>
<dbReference type="RefSeq" id="WP_078415140.1">
    <property type="nucleotide sequence ID" value="NZ_MCRK01000002.1"/>
</dbReference>
<keyword evidence="6 9" id="KW-0812">Transmembrane</keyword>
<feature type="transmembrane region" description="Helical" evidence="9">
    <location>
        <begin position="534"/>
        <end position="555"/>
    </location>
</feature>
<evidence type="ECO:0000313" key="11">
    <source>
        <dbReference type="Proteomes" id="UP000189728"/>
    </source>
</evidence>
<dbReference type="Gene3D" id="3.30.70.1320">
    <property type="entry name" value="Multidrug efflux transporter AcrB pore domain like"/>
    <property type="match status" value="1"/>
</dbReference>
<feature type="transmembrane region" description="Helical" evidence="9">
    <location>
        <begin position="868"/>
        <end position="886"/>
    </location>
</feature>
<proteinExistence type="inferred from homology"/>
<feature type="transmembrane region" description="Helical" evidence="9">
    <location>
        <begin position="471"/>
        <end position="498"/>
    </location>
</feature>
<comment type="caution">
    <text evidence="10">The sequence shown here is derived from an EMBL/GenBank/DDBJ whole genome shotgun (WGS) entry which is preliminary data.</text>
</comment>
<protein>
    <submittedName>
        <fullName evidence="10">RND transporter</fullName>
    </submittedName>
</protein>
<dbReference type="Pfam" id="PF00873">
    <property type="entry name" value="ACR_tran"/>
    <property type="match status" value="1"/>
</dbReference>
<dbReference type="InterPro" id="IPR027463">
    <property type="entry name" value="AcrB_DN_DC_subdom"/>
</dbReference>
<keyword evidence="7 9" id="KW-1133">Transmembrane helix</keyword>
<evidence type="ECO:0000256" key="3">
    <source>
        <dbReference type="ARBA" id="ARBA00022448"/>
    </source>
</evidence>
<evidence type="ECO:0000256" key="7">
    <source>
        <dbReference type="ARBA" id="ARBA00022989"/>
    </source>
</evidence>
<dbReference type="EMBL" id="MCRK01000002">
    <property type="protein sequence ID" value="OPA82129.1"/>
    <property type="molecule type" value="Genomic_DNA"/>
</dbReference>
<dbReference type="GO" id="GO:0005886">
    <property type="term" value="C:plasma membrane"/>
    <property type="evidence" value="ECO:0007669"/>
    <property type="project" value="UniProtKB-SubCell"/>
</dbReference>
<feature type="transmembrane region" description="Helical" evidence="9">
    <location>
        <begin position="893"/>
        <end position="916"/>
    </location>
</feature>
<dbReference type="GO" id="GO:0015562">
    <property type="term" value="F:efflux transmembrane transporter activity"/>
    <property type="evidence" value="ECO:0007669"/>
    <property type="project" value="InterPro"/>
</dbReference>
<feature type="transmembrane region" description="Helical" evidence="9">
    <location>
        <begin position="340"/>
        <end position="359"/>
    </location>
</feature>
<dbReference type="Gene3D" id="3.30.70.1430">
    <property type="entry name" value="Multidrug efflux transporter AcrB pore domain"/>
    <property type="match status" value="2"/>
</dbReference>
<dbReference type="SUPFAM" id="SSF82714">
    <property type="entry name" value="Multidrug efflux transporter AcrB TolC docking domain, DN and DC subdomains"/>
    <property type="match status" value="2"/>
</dbReference>
<dbReference type="Gene3D" id="3.30.2090.10">
    <property type="entry name" value="Multidrug efflux transporter AcrB TolC docking domain, DN and DC subdomains"/>
    <property type="match status" value="2"/>
</dbReference>
<reference evidence="10 11" key="1">
    <citation type="submission" date="2016-08" db="EMBL/GenBank/DDBJ databases">
        <title>Campylobacter species from sea mammals.</title>
        <authorList>
            <person name="Gilbert M.J."/>
            <person name="Byrne B.A."/>
            <person name="Zomer A.L."/>
            <person name="Wagenaar J.A."/>
        </authorList>
    </citation>
    <scope>NUCLEOTIDE SEQUENCE [LARGE SCALE GENOMIC DNA]</scope>
    <source>
        <strain evidence="10 11">1105248</strain>
    </source>
</reference>
<dbReference type="PANTHER" id="PTHR32063:SF13">
    <property type="entry name" value="MULTIDRUG EFFLUX PUMP SUBUNIT ACRB-RELATED"/>
    <property type="match status" value="1"/>
</dbReference>
<evidence type="ECO:0000256" key="8">
    <source>
        <dbReference type="ARBA" id="ARBA00023136"/>
    </source>
</evidence>
<evidence type="ECO:0000256" key="1">
    <source>
        <dbReference type="ARBA" id="ARBA00004429"/>
    </source>
</evidence>
<keyword evidence="8 9" id="KW-0472">Membrane</keyword>
<dbReference type="InterPro" id="IPR001036">
    <property type="entry name" value="Acrflvin-R"/>
</dbReference>
<keyword evidence="4" id="KW-1003">Cell membrane</keyword>
<dbReference type="Gene3D" id="3.30.70.1440">
    <property type="entry name" value="Multidrug efflux transporter AcrB pore domain"/>
    <property type="match status" value="1"/>
</dbReference>
<accession>A0AAX0LD93</accession>
<evidence type="ECO:0000256" key="9">
    <source>
        <dbReference type="SAM" id="Phobius"/>
    </source>
</evidence>
<dbReference type="GO" id="GO:0042910">
    <property type="term" value="F:xenobiotic transmembrane transporter activity"/>
    <property type="evidence" value="ECO:0007669"/>
    <property type="project" value="TreeGrafter"/>
</dbReference>
<dbReference type="InterPro" id="IPR004764">
    <property type="entry name" value="MdtF-like"/>
</dbReference>
<dbReference type="Proteomes" id="UP000189728">
    <property type="component" value="Unassembled WGS sequence"/>
</dbReference>
<feature type="transmembrane region" description="Helical" evidence="9">
    <location>
        <begin position="392"/>
        <end position="413"/>
    </location>
</feature>
<name>A0AAX0LD93_9BACT</name>
<keyword evidence="5" id="KW-0997">Cell inner membrane</keyword>
<dbReference type="SUPFAM" id="SSF82693">
    <property type="entry name" value="Multidrug efflux transporter AcrB pore domain, PN1, PN2, PC1 and PC2 subdomains"/>
    <property type="match status" value="4"/>
</dbReference>
<dbReference type="PRINTS" id="PR00702">
    <property type="entry name" value="ACRIFLAVINRP"/>
</dbReference>
<dbReference type="PANTHER" id="PTHR32063">
    <property type="match status" value="1"/>
</dbReference>
<dbReference type="SUPFAM" id="SSF82866">
    <property type="entry name" value="Multidrug efflux transporter AcrB transmembrane domain"/>
    <property type="match status" value="2"/>
</dbReference>
<evidence type="ECO:0000256" key="2">
    <source>
        <dbReference type="ARBA" id="ARBA00010942"/>
    </source>
</evidence>
<dbReference type="NCBIfam" id="TIGR00915">
    <property type="entry name" value="2A0602"/>
    <property type="match status" value="1"/>
</dbReference>
<comment type="similarity">
    <text evidence="2">Belongs to the resistance-nodulation-cell division (RND) (TC 2.A.6) family.</text>
</comment>
<feature type="transmembrane region" description="Helical" evidence="9">
    <location>
        <begin position="999"/>
        <end position="1025"/>
    </location>
</feature>
<dbReference type="Gene3D" id="1.20.1640.10">
    <property type="entry name" value="Multidrug efflux transporter AcrB transmembrane domain"/>
    <property type="match status" value="2"/>
</dbReference>
<dbReference type="NCBIfam" id="NF000282">
    <property type="entry name" value="RND_permease_1"/>
    <property type="match status" value="1"/>
</dbReference>
<feature type="transmembrane region" description="Helical" evidence="9">
    <location>
        <begin position="366"/>
        <end position="386"/>
    </location>
</feature>
<sequence>MFSRFFINRPIFASVLSIIIFIAGFMSLRGLPVEEYPQLTPPQISIRAQYTGANADVIANTVASVIEDQVNGVENMIYMKSVSSSSGSMNLNVFFKIGTNSKQASIDVNNRVQTALSKLPSEVRQIGVTVRESSGSMLGVVSFLNPNATITELNNYVILNILDDIKRVKGVGDATIIGSKNYAMRIWIKPDLLAKYNLSTTDVISAIKTQNSQYAAGKIGGAPIKDKISYVYAISADGRFKNVDEFKNIILKADNKGNLLRLKDVADIEIGSENYSIGALMNGKDMAPMLIFLQNGANAVETMHLVKERLKEISKSYPDGMYHEIPYDTTKFVEISIQEVVKTFIEAMLLVMVVIYMFLKSFRATIIPMLAVPVSIIGTFVGFYIMGFSINLITLFALILAIGIVVDDAIIVIENVERIMHEDKNISVKEASIKAMEEVTTPVISIVLVLSAVFIPVAFMEGFVGVIQRQFALTLVVSVCLSGLVALTLTPALCAVFLKRTEEKPFWFVQKFNDFFDWSTNVFSAGVAKVIRHVIPSLIVVVIIVWAMITLLKIIPSSLVPYEDKGAAIAVTSLPPASTSSRTLTEVKKISDKFLTNPNVDRVTTIAGYDMFAGVLRENSAISFVGLKDWDQRKNPKDQIFALLGPFNGMLTPSKESMSFVMNTPPIMGLSLAGGFEIYLQNKSGKSYDEIQKDTMKVVMAANARPEITRVRTTLDTTYPQYKIEVDEQKAYLMGVSKPDIFATIAATIGGYYINDFNMFGKSYRVYMRAKESFRNSAEDIRNIFVKNKKGEMVALNSIVTLKRSMGADLVERFNLFPAAKLMGEPAPGYTSGDALNAIEDVIKQTLKQDEYSIAYSGTAYQEKASSGTGQTAFVFGMIFVFLILAAQYERWLIPLAVITAIPFAVFGSLFATYIRGLSNDIYFQIGLLLLIGLSAKNAILIIEFAMQEREKGKSIFDAAINAAKLRFRPIVMTSIAFGMGIFPMVISSGAGAASRHSLSTGLIGGMIAATTIAIFFVPLFYYLLESLNQKFKNRKGALDA</sequence>
<feature type="transmembrane region" description="Helical" evidence="9">
    <location>
        <begin position="439"/>
        <end position="459"/>
    </location>
</feature>
<evidence type="ECO:0000256" key="4">
    <source>
        <dbReference type="ARBA" id="ARBA00022475"/>
    </source>
</evidence>